<gene>
    <name evidence="8" type="ORF">NIASO_14395</name>
</gene>
<dbReference type="Pfam" id="PF00149">
    <property type="entry name" value="Metallophos"/>
    <property type="match status" value="1"/>
</dbReference>
<dbReference type="RefSeq" id="WP_008586588.1">
    <property type="nucleotide sequence ID" value="NZ_CP007035.1"/>
</dbReference>
<feature type="signal peptide" evidence="5">
    <location>
        <begin position="1"/>
        <end position="20"/>
    </location>
</feature>
<dbReference type="EMBL" id="CP007035">
    <property type="protein sequence ID" value="AHF16024.1"/>
    <property type="molecule type" value="Genomic_DNA"/>
</dbReference>
<dbReference type="OrthoDB" id="333971at2"/>
<dbReference type="InterPro" id="IPR004843">
    <property type="entry name" value="Calcineurin-like_PHP"/>
</dbReference>
<dbReference type="InterPro" id="IPR000184">
    <property type="entry name" value="Bac_surfAg_D15"/>
</dbReference>
<keyword evidence="2 5" id="KW-0732">Signal</keyword>
<dbReference type="InterPro" id="IPR051558">
    <property type="entry name" value="Metallophosphoesterase_PAP"/>
</dbReference>
<dbReference type="InterPro" id="IPR029052">
    <property type="entry name" value="Metallo-depent_PP-like"/>
</dbReference>
<dbReference type="GO" id="GO:0019867">
    <property type="term" value="C:outer membrane"/>
    <property type="evidence" value="ECO:0007669"/>
    <property type="project" value="InterPro"/>
</dbReference>
<dbReference type="GO" id="GO:0016787">
    <property type="term" value="F:hydrolase activity"/>
    <property type="evidence" value="ECO:0007669"/>
    <property type="project" value="UniProtKB-KW"/>
</dbReference>
<dbReference type="eggNOG" id="COG1409">
    <property type="taxonomic scope" value="Bacteria"/>
</dbReference>
<dbReference type="Pfam" id="PF01103">
    <property type="entry name" value="Omp85"/>
    <property type="match status" value="1"/>
</dbReference>
<evidence type="ECO:0000256" key="2">
    <source>
        <dbReference type="ARBA" id="ARBA00022729"/>
    </source>
</evidence>
<sequence length="1200" mass="135409">MVKKVGLLLSILWMAATLQAQDSIVQRVLLIGDAGEINLHQKEVLTAAAGKILPSKTRVLFLGDNIYPRGMSLPGQSNRTETEQIIEAQYTPMIAKGAPVYFIPGNHDWDRMGKNGLAKIREQAAFINHQNNPLLHFVPSGGCPGPVEIPVNDRLVIIAFDSEWWLFPHNKENDSCNCTTKDEFMEALASLANKNQHKTILLAAHHPFQSYGAHGGYFQLKDHLFPLTNLNKNLYIPLPVIGSLYPFLRTALPNPEDQMHPAYKEMIAEVDSVFARNQNVIHIAGHEHGLQFIQNQQIQIVSGAGAKNAYVKKGKGSRFASPRSGFVMVDQLTDYSLRLTYYYLDNDKIAQAYTDKIPFVAQTKLEAALNNSPLLQQDSVVVKAAPELDKVSKAHRKWFGENYRKEWAADTKLPVLKLSQLHRGLTPTQQGGGLQTKSLRLVDAAGKEWVLRNVVKNMEFLLPEQVRETFAKDVIMDALSAQHPYSALIVPPLANAAGVPHTNPVIGVVAPDKNLGIYSGDFIDRICLLEEREPLGKSDNTPKMYKTLKQDNDNTVDTAVYFKARLLDLLIGDWDRHEDQWRWAYKKDKKDNKRYEPVPRDRDQVLHVVDGVFPAIASSRSLMPRLHDFGGTIKKINEYFTAGSKINANFFNQYDYEQWMQLTNAFIGNITDSVLEDALQRLPESSYRIRHDQLLKQFKERRDHLPGAMATYYRFFNRIVDIQTSDKNEWVQITDTAKGGLLVSIHKISKSGKTDQELFHRVFDPAVTKELRLFIHDGDDSVVIRNTTPIKLRIVGQKDSKDYLVENSKKHIRIYGKNKGVTINGDSGKVWAHLRSDSANTSYLPTNLYNRTQYLPNVAINRDDGLMLGLSVRFINQSFRKTPYGNLQELSFRHAFSTGAYHFGIKSEWLHALGKADMVVNAQLYAPDNTQNFFGLGNNTEYDKNKGIRYYRSRFTLLEVMPQLRWRKDGGASFSIAPLFQMYSLDQDDNAGRLITTPSFVRSYDSSTISNTKYYTGVHLAYTKDARNNRLLPSSGGYFNITIQGFKGLNAYSRNFAQATTEMSVYKKLDPRGVFVISDRLGGGATFGNAPFYQSLFLGGQDNLLGFRQYRFAGEQLLYNNFRVRVKLLDIASYILPGQLGLAGFFDAGKVWAKGYNSNTIHTGVGGGVYFSPAQLFVVQVLAGYSKEGWLPYVSLGFRF</sequence>
<dbReference type="eggNOG" id="COG4775">
    <property type="taxonomic scope" value="Bacteria"/>
</dbReference>
<evidence type="ECO:0000256" key="4">
    <source>
        <dbReference type="ARBA" id="ARBA00023136"/>
    </source>
</evidence>
<accession>W0F3E8</accession>
<dbReference type="SUPFAM" id="SSF56300">
    <property type="entry name" value="Metallo-dependent phosphatases"/>
    <property type="match status" value="1"/>
</dbReference>
<evidence type="ECO:0000256" key="1">
    <source>
        <dbReference type="ARBA" id="ARBA00004370"/>
    </source>
</evidence>
<evidence type="ECO:0000256" key="3">
    <source>
        <dbReference type="ARBA" id="ARBA00022801"/>
    </source>
</evidence>
<evidence type="ECO:0000259" key="6">
    <source>
        <dbReference type="Pfam" id="PF00149"/>
    </source>
</evidence>
<evidence type="ECO:0000313" key="9">
    <source>
        <dbReference type="Proteomes" id="UP000003586"/>
    </source>
</evidence>
<dbReference type="Gene3D" id="3.60.21.10">
    <property type="match status" value="2"/>
</dbReference>
<keyword evidence="9" id="KW-1185">Reference proteome</keyword>
<dbReference type="KEGG" id="nso:NIASO_14395"/>
<keyword evidence="4" id="KW-0472">Membrane</keyword>
<comment type="subcellular location">
    <subcellularLocation>
        <location evidence="1">Membrane</location>
    </subcellularLocation>
</comment>
<protein>
    <submittedName>
        <fullName evidence="8">Membrane protein</fullName>
    </submittedName>
</protein>
<feature type="chain" id="PRO_5004787965" evidence="5">
    <location>
        <begin position="21"/>
        <end position="1200"/>
    </location>
</feature>
<dbReference type="PANTHER" id="PTHR10161">
    <property type="entry name" value="TARTRATE-RESISTANT ACID PHOSPHATASE TYPE 5"/>
    <property type="match status" value="1"/>
</dbReference>
<evidence type="ECO:0000256" key="5">
    <source>
        <dbReference type="SAM" id="SignalP"/>
    </source>
</evidence>
<evidence type="ECO:0000313" key="8">
    <source>
        <dbReference type="EMBL" id="AHF16024.1"/>
    </source>
</evidence>
<dbReference type="AlphaFoldDB" id="W0F3E8"/>
<dbReference type="Gene3D" id="2.40.160.50">
    <property type="entry name" value="membrane protein fhac: a member of the omp85/tpsb transporter family"/>
    <property type="match status" value="1"/>
</dbReference>
<keyword evidence="3" id="KW-0378">Hydrolase</keyword>
<reference evidence="8 9" key="1">
    <citation type="submission" date="2013-12" db="EMBL/GenBank/DDBJ databases">
        <authorList>
            <consortium name="DOE Joint Genome Institute"/>
            <person name="Eisen J."/>
            <person name="Huntemann M."/>
            <person name="Han J."/>
            <person name="Chen A."/>
            <person name="Kyrpides N."/>
            <person name="Mavromatis K."/>
            <person name="Markowitz V."/>
            <person name="Palaniappan K."/>
            <person name="Ivanova N."/>
            <person name="Schaumberg A."/>
            <person name="Pati A."/>
            <person name="Liolios K."/>
            <person name="Nordberg H.P."/>
            <person name="Cantor M.N."/>
            <person name="Hua S.X."/>
            <person name="Woyke T."/>
        </authorList>
    </citation>
    <scope>NUCLEOTIDE SEQUENCE [LARGE SCALE GENOMIC DNA]</scope>
    <source>
        <strain evidence="9">DSM 19437</strain>
    </source>
</reference>
<organism evidence="8 9">
    <name type="scientific">Niabella soli DSM 19437</name>
    <dbReference type="NCBI Taxonomy" id="929713"/>
    <lineage>
        <taxon>Bacteria</taxon>
        <taxon>Pseudomonadati</taxon>
        <taxon>Bacteroidota</taxon>
        <taxon>Chitinophagia</taxon>
        <taxon>Chitinophagales</taxon>
        <taxon>Chitinophagaceae</taxon>
        <taxon>Niabella</taxon>
    </lineage>
</organism>
<proteinExistence type="predicted"/>
<feature type="domain" description="Bacterial surface antigen (D15)" evidence="7">
    <location>
        <begin position="985"/>
        <end position="1169"/>
    </location>
</feature>
<name>W0F3E8_9BACT</name>
<dbReference type="PANTHER" id="PTHR10161:SF14">
    <property type="entry name" value="TARTRATE-RESISTANT ACID PHOSPHATASE TYPE 5"/>
    <property type="match status" value="1"/>
</dbReference>
<feature type="domain" description="Calcineurin-like phosphoesterase" evidence="6">
    <location>
        <begin position="27"/>
        <end position="221"/>
    </location>
</feature>
<dbReference type="Proteomes" id="UP000003586">
    <property type="component" value="Chromosome"/>
</dbReference>
<dbReference type="STRING" id="929713.NIASO_14395"/>
<evidence type="ECO:0000259" key="7">
    <source>
        <dbReference type="Pfam" id="PF01103"/>
    </source>
</evidence>
<dbReference type="HOGENOM" id="CLU_007496_0_0_10"/>